<dbReference type="AlphaFoldDB" id="A0A399EYL0"/>
<dbReference type="InterPro" id="IPR011051">
    <property type="entry name" value="RmlC_Cupin_sf"/>
</dbReference>
<keyword evidence="3" id="KW-1185">Reference proteome</keyword>
<organism evidence="2 3">
    <name type="scientific">Calidithermus terrae</name>
    <dbReference type="NCBI Taxonomy" id="1408545"/>
    <lineage>
        <taxon>Bacteria</taxon>
        <taxon>Thermotogati</taxon>
        <taxon>Deinococcota</taxon>
        <taxon>Deinococci</taxon>
        <taxon>Thermales</taxon>
        <taxon>Thermaceae</taxon>
        <taxon>Calidithermus</taxon>
    </lineage>
</organism>
<dbReference type="PANTHER" id="PTHR37694">
    <property type="entry name" value="SLR8022 PROTEIN"/>
    <property type="match status" value="1"/>
</dbReference>
<dbReference type="OrthoDB" id="9791297at2"/>
<evidence type="ECO:0000313" key="2">
    <source>
        <dbReference type="EMBL" id="RIH87622.1"/>
    </source>
</evidence>
<dbReference type="EMBL" id="QXDL01000033">
    <property type="protein sequence ID" value="RIH87622.1"/>
    <property type="molecule type" value="Genomic_DNA"/>
</dbReference>
<dbReference type="Proteomes" id="UP000265715">
    <property type="component" value="Unassembled WGS sequence"/>
</dbReference>
<evidence type="ECO:0000259" key="1">
    <source>
        <dbReference type="Pfam" id="PF12973"/>
    </source>
</evidence>
<dbReference type="RefSeq" id="WP_119314319.1">
    <property type="nucleotide sequence ID" value="NZ_QXDL01000033.1"/>
</dbReference>
<dbReference type="Gene3D" id="2.60.120.10">
    <property type="entry name" value="Jelly Rolls"/>
    <property type="match status" value="1"/>
</dbReference>
<dbReference type="InterPro" id="IPR014710">
    <property type="entry name" value="RmlC-like_jellyroll"/>
</dbReference>
<dbReference type="InterPro" id="IPR025979">
    <property type="entry name" value="ChrR-like_cupin_dom"/>
</dbReference>
<comment type="caution">
    <text evidence="2">The sequence shown here is derived from an EMBL/GenBank/DDBJ whole genome shotgun (WGS) entry which is preliminary data.</text>
</comment>
<accession>A0A399EYL0</accession>
<gene>
    <name evidence="2" type="ORF">Mterra_01148</name>
</gene>
<sequence>MTATYRYLPDLHQEAAVQPDGILSRVLHNEGGVRTVIFAFDAGQELTEHTASRPATLQVLSGAGTLRLGPDTLEARPGTWAYMPAGLVHAIRAESPLTLLLTLLPKETPA</sequence>
<reference evidence="2 3" key="1">
    <citation type="submission" date="2018-08" db="EMBL/GenBank/DDBJ databases">
        <title>Meiothermus terrae DSM 26712 genome sequencing project.</title>
        <authorList>
            <person name="Da Costa M.S."/>
            <person name="Albuquerque L."/>
            <person name="Raposo P."/>
            <person name="Froufe H.J.C."/>
            <person name="Barroso C.S."/>
            <person name="Egas C."/>
        </authorList>
    </citation>
    <scope>NUCLEOTIDE SEQUENCE [LARGE SCALE GENOMIC DNA]</scope>
    <source>
        <strain evidence="2 3">DSM 26712</strain>
    </source>
</reference>
<protein>
    <recommendedName>
        <fullName evidence="1">ChrR-like cupin domain-containing protein</fullName>
    </recommendedName>
</protein>
<dbReference type="Pfam" id="PF12973">
    <property type="entry name" value="Cupin_7"/>
    <property type="match status" value="1"/>
</dbReference>
<dbReference type="CDD" id="cd02230">
    <property type="entry name" value="cupin_HP0902-like"/>
    <property type="match status" value="1"/>
</dbReference>
<proteinExistence type="predicted"/>
<evidence type="ECO:0000313" key="3">
    <source>
        <dbReference type="Proteomes" id="UP000265715"/>
    </source>
</evidence>
<name>A0A399EYL0_9DEIN</name>
<feature type="domain" description="ChrR-like cupin" evidence="1">
    <location>
        <begin position="19"/>
        <end position="93"/>
    </location>
</feature>
<dbReference type="PANTHER" id="PTHR37694:SF1">
    <property type="entry name" value="SLR8022 PROTEIN"/>
    <property type="match status" value="1"/>
</dbReference>
<dbReference type="SUPFAM" id="SSF51182">
    <property type="entry name" value="RmlC-like cupins"/>
    <property type="match status" value="1"/>
</dbReference>